<dbReference type="PANTHER" id="PTHR37984">
    <property type="entry name" value="PROTEIN CBG26694"/>
    <property type="match status" value="1"/>
</dbReference>
<organism evidence="1 2">
    <name type="scientific">Austropuccinia psidii MF-1</name>
    <dbReference type="NCBI Taxonomy" id="1389203"/>
    <lineage>
        <taxon>Eukaryota</taxon>
        <taxon>Fungi</taxon>
        <taxon>Dikarya</taxon>
        <taxon>Basidiomycota</taxon>
        <taxon>Pucciniomycotina</taxon>
        <taxon>Pucciniomycetes</taxon>
        <taxon>Pucciniales</taxon>
        <taxon>Sphaerophragmiaceae</taxon>
        <taxon>Austropuccinia</taxon>
    </lineage>
</organism>
<gene>
    <name evidence="1" type="ORF">O181_056540</name>
</gene>
<dbReference type="InterPro" id="IPR050951">
    <property type="entry name" value="Retrovirus_Pol_polyprotein"/>
</dbReference>
<dbReference type="GO" id="GO:0003676">
    <property type="term" value="F:nucleic acid binding"/>
    <property type="evidence" value="ECO:0007669"/>
    <property type="project" value="InterPro"/>
</dbReference>
<dbReference type="InterPro" id="IPR012337">
    <property type="entry name" value="RNaseH-like_sf"/>
</dbReference>
<dbReference type="AlphaFoldDB" id="A0A9Q3E6A9"/>
<evidence type="ECO:0000313" key="2">
    <source>
        <dbReference type="Proteomes" id="UP000765509"/>
    </source>
</evidence>
<dbReference type="Gene3D" id="3.30.420.10">
    <property type="entry name" value="Ribonuclease H-like superfamily/Ribonuclease H"/>
    <property type="match status" value="1"/>
</dbReference>
<dbReference type="EMBL" id="AVOT02025504">
    <property type="protein sequence ID" value="MBW0516825.1"/>
    <property type="molecule type" value="Genomic_DNA"/>
</dbReference>
<name>A0A9Q3E6A9_9BASI</name>
<proteinExistence type="predicted"/>
<comment type="caution">
    <text evidence="1">The sequence shown here is derived from an EMBL/GenBank/DDBJ whole genome shotgun (WGS) entry which is preliminary data.</text>
</comment>
<protein>
    <recommendedName>
        <fullName evidence="3">Integrase catalytic domain-containing protein</fullName>
    </recommendedName>
</protein>
<dbReference type="PANTHER" id="PTHR37984:SF5">
    <property type="entry name" value="PROTEIN NYNRIN-LIKE"/>
    <property type="match status" value="1"/>
</dbReference>
<keyword evidence="2" id="KW-1185">Reference proteome</keyword>
<dbReference type="Proteomes" id="UP000765509">
    <property type="component" value="Unassembled WGS sequence"/>
</dbReference>
<dbReference type="InterPro" id="IPR036397">
    <property type="entry name" value="RNaseH_sf"/>
</dbReference>
<evidence type="ECO:0000313" key="1">
    <source>
        <dbReference type="EMBL" id="MBW0516825.1"/>
    </source>
</evidence>
<dbReference type="SUPFAM" id="SSF53098">
    <property type="entry name" value="Ribonuclease H-like"/>
    <property type="match status" value="1"/>
</dbReference>
<sequence length="145" mass="17043">MDWVTDLAPGGDRSFNSCLLLVDRYRKTPLFLSCHKDDTAIMIWNRFISYTGFFQNIIIDIDPKFTSELWRNIHNLFRTKVSSSTAYHTPTDGLDERMIQNLVDMIRRFCAYVLEFKDCDGFTHDWYILIPALELEYKTSIHSSS</sequence>
<dbReference type="OrthoDB" id="2273864at2759"/>
<reference evidence="1" key="1">
    <citation type="submission" date="2021-03" db="EMBL/GenBank/DDBJ databases">
        <title>Draft genome sequence of rust myrtle Austropuccinia psidii MF-1, a brazilian biotype.</title>
        <authorList>
            <person name="Quecine M.C."/>
            <person name="Pachon D.M.R."/>
            <person name="Bonatelli M.L."/>
            <person name="Correr F.H."/>
            <person name="Franceschini L.M."/>
            <person name="Leite T.F."/>
            <person name="Margarido G.R.A."/>
            <person name="Almeida C.A."/>
            <person name="Ferrarezi J.A."/>
            <person name="Labate C.A."/>
        </authorList>
    </citation>
    <scope>NUCLEOTIDE SEQUENCE</scope>
    <source>
        <strain evidence="1">MF-1</strain>
    </source>
</reference>
<evidence type="ECO:0008006" key="3">
    <source>
        <dbReference type="Google" id="ProtNLM"/>
    </source>
</evidence>
<accession>A0A9Q3E6A9</accession>